<keyword evidence="3" id="KW-0862">Zinc</keyword>
<evidence type="ECO:0000256" key="1">
    <source>
        <dbReference type="ARBA" id="ARBA00022723"/>
    </source>
</evidence>
<sequence>MVFYFDSIPDDLRGRLAKLMTQYGAREEKFFSIDITHVVTTRPIPTEKTISDESESRGNANDAHEQLKTIDPSLLNRTESNGKKKVLLETTSARRISGQGQEEGIRRPKTRHVDLLHRALEMNKKIWSLEKLQKILEMLGPDAFALSQRGAQDRSNSKQAEQKNLLQLLQNERVHGPSDRDPTVVTKEMHYFKGPYIYVFDIEEKTKPIMVREYAKVADKTKGEWPQFRVVSQGRCPFVEDYEAKEERPQTRPKERVVKAAVEAAAPTLRPPEIPPPKTVVGKRNFAEVEDGHNRGAAAPQEEAFEEAFDLTKIGNHSHGFMSRVRATRFVAGQEPEASGLQRSKATSAIRSQMISSTSGVLGVKAGTSKEFHGLQRKVLQKASTPTVSQDLSSRRLADMSHDSNTFVRSASLGHSHRKLDMVEEMEQAKPKERLRRTVTAPPKVKQKARDPKPGYCENCNDKFEDFDEHILSRKHRRFADNADNWTQLDDLLSQLERRPKYAVEYEEEEEEEEEEEGVY</sequence>
<dbReference type="Pfam" id="PF07535">
    <property type="entry name" value="zf-DBF"/>
    <property type="match status" value="1"/>
</dbReference>
<keyword evidence="1" id="KW-0479">Metal-binding</keyword>
<evidence type="ECO:0000313" key="7">
    <source>
        <dbReference type="EMBL" id="KAK2074554.1"/>
    </source>
</evidence>
<dbReference type="PANTHER" id="PTHR15375">
    <property type="entry name" value="ACTIVATOR OF S-PHASE KINASE-RELATED"/>
    <property type="match status" value="1"/>
</dbReference>
<organism evidence="7 8">
    <name type="scientific">Phyllachora maydis</name>
    <dbReference type="NCBI Taxonomy" id="1825666"/>
    <lineage>
        <taxon>Eukaryota</taxon>
        <taxon>Fungi</taxon>
        <taxon>Dikarya</taxon>
        <taxon>Ascomycota</taxon>
        <taxon>Pezizomycotina</taxon>
        <taxon>Sordariomycetes</taxon>
        <taxon>Sordariomycetidae</taxon>
        <taxon>Phyllachorales</taxon>
        <taxon>Phyllachoraceae</taxon>
        <taxon>Phyllachora</taxon>
    </lineage>
</organism>
<dbReference type="PANTHER" id="PTHR15375:SF26">
    <property type="entry name" value="PROTEIN CHIFFON"/>
    <property type="match status" value="1"/>
</dbReference>
<dbReference type="EMBL" id="JAQQPM010000008">
    <property type="protein sequence ID" value="KAK2074554.1"/>
    <property type="molecule type" value="Genomic_DNA"/>
</dbReference>
<feature type="region of interest" description="Disordered" evidence="5">
    <location>
        <begin position="426"/>
        <end position="458"/>
    </location>
</feature>
<dbReference type="InterPro" id="IPR051590">
    <property type="entry name" value="Replication_Regulatory_Kinase"/>
</dbReference>
<dbReference type="AlphaFoldDB" id="A0AAD9IB93"/>
<dbReference type="InterPro" id="IPR013939">
    <property type="entry name" value="Regulatory_Dfp1/Him1"/>
</dbReference>
<feature type="region of interest" description="Disordered" evidence="5">
    <location>
        <begin position="497"/>
        <end position="520"/>
    </location>
</feature>
<dbReference type="InterPro" id="IPR036420">
    <property type="entry name" value="BRCT_dom_sf"/>
</dbReference>
<dbReference type="InterPro" id="IPR055116">
    <property type="entry name" value="DBF4_BRCT"/>
</dbReference>
<keyword evidence="2 4" id="KW-0863">Zinc-finger</keyword>
<feature type="compositionally biased region" description="Acidic residues" evidence="5">
    <location>
        <begin position="505"/>
        <end position="520"/>
    </location>
</feature>
<dbReference type="GO" id="GO:1901987">
    <property type="term" value="P:regulation of cell cycle phase transition"/>
    <property type="evidence" value="ECO:0007669"/>
    <property type="project" value="TreeGrafter"/>
</dbReference>
<dbReference type="FunFam" id="6.10.250.3410:FF:000001">
    <property type="entry name" value="Protein DBF4 homolog A"/>
    <property type="match status" value="1"/>
</dbReference>
<proteinExistence type="predicted"/>
<dbReference type="Gene3D" id="3.40.50.10190">
    <property type="entry name" value="BRCT domain"/>
    <property type="match status" value="1"/>
</dbReference>
<protein>
    <recommendedName>
        <fullName evidence="6">DBF4-type domain-containing protein</fullName>
    </recommendedName>
</protein>
<evidence type="ECO:0000256" key="3">
    <source>
        <dbReference type="ARBA" id="ARBA00022833"/>
    </source>
</evidence>
<dbReference type="InterPro" id="IPR038545">
    <property type="entry name" value="Znf_DBF_sf"/>
</dbReference>
<dbReference type="GO" id="GO:0008270">
    <property type="term" value="F:zinc ion binding"/>
    <property type="evidence" value="ECO:0007669"/>
    <property type="project" value="UniProtKB-KW"/>
</dbReference>
<keyword evidence="8" id="KW-1185">Reference proteome</keyword>
<accession>A0AAD9IB93</accession>
<gene>
    <name evidence="7" type="ORF">P8C59_008752</name>
</gene>
<dbReference type="Pfam" id="PF22437">
    <property type="entry name" value="DBF4_BRCT"/>
    <property type="match status" value="1"/>
</dbReference>
<reference evidence="7" key="1">
    <citation type="journal article" date="2023" name="Mol. Plant Microbe Interact.">
        <title>Elucidating the Obligate Nature and Biological Capacity of an Invasive Fungal Corn Pathogen.</title>
        <authorList>
            <person name="MacCready J.S."/>
            <person name="Roggenkamp E.M."/>
            <person name="Gdanetz K."/>
            <person name="Chilvers M.I."/>
        </authorList>
    </citation>
    <scope>NUCLEOTIDE SEQUENCE</scope>
    <source>
        <strain evidence="7">PM02</strain>
    </source>
</reference>
<dbReference type="GO" id="GO:0031431">
    <property type="term" value="C:Dbf4-dependent protein kinase complex"/>
    <property type="evidence" value="ECO:0007669"/>
    <property type="project" value="TreeGrafter"/>
</dbReference>
<evidence type="ECO:0000313" key="8">
    <source>
        <dbReference type="Proteomes" id="UP001217918"/>
    </source>
</evidence>
<name>A0AAD9IB93_9PEZI</name>
<evidence type="ECO:0000256" key="5">
    <source>
        <dbReference type="SAM" id="MobiDB-lite"/>
    </source>
</evidence>
<dbReference type="Gene3D" id="6.10.250.3410">
    <property type="entry name" value="DBF zinc finger"/>
    <property type="match status" value="1"/>
</dbReference>
<evidence type="ECO:0000256" key="2">
    <source>
        <dbReference type="ARBA" id="ARBA00022771"/>
    </source>
</evidence>
<dbReference type="Pfam" id="PF08630">
    <property type="entry name" value="Dfp1_Him1_M"/>
    <property type="match status" value="1"/>
</dbReference>
<feature type="domain" description="DBF4-type" evidence="6">
    <location>
        <begin position="450"/>
        <end position="499"/>
    </location>
</feature>
<dbReference type="SMART" id="SM00586">
    <property type="entry name" value="ZnF_DBF"/>
    <property type="match status" value="1"/>
</dbReference>
<evidence type="ECO:0000256" key="4">
    <source>
        <dbReference type="PROSITE-ProRule" id="PRU00600"/>
    </source>
</evidence>
<dbReference type="PROSITE" id="PS51265">
    <property type="entry name" value="ZF_DBF4"/>
    <property type="match status" value="1"/>
</dbReference>
<dbReference type="GO" id="GO:0003676">
    <property type="term" value="F:nucleic acid binding"/>
    <property type="evidence" value="ECO:0007669"/>
    <property type="project" value="InterPro"/>
</dbReference>
<dbReference type="Proteomes" id="UP001217918">
    <property type="component" value="Unassembled WGS sequence"/>
</dbReference>
<dbReference type="SUPFAM" id="SSF52113">
    <property type="entry name" value="BRCT domain"/>
    <property type="match status" value="1"/>
</dbReference>
<comment type="caution">
    <text evidence="7">The sequence shown here is derived from an EMBL/GenBank/DDBJ whole genome shotgun (WGS) entry which is preliminary data.</text>
</comment>
<dbReference type="InterPro" id="IPR006572">
    <property type="entry name" value="Znf_DBF"/>
</dbReference>
<evidence type="ECO:0000259" key="6">
    <source>
        <dbReference type="PROSITE" id="PS51265"/>
    </source>
</evidence>
<dbReference type="GO" id="GO:0043539">
    <property type="term" value="F:protein serine/threonine kinase activator activity"/>
    <property type="evidence" value="ECO:0007669"/>
    <property type="project" value="TreeGrafter"/>
</dbReference>
<dbReference type="GO" id="GO:0010571">
    <property type="term" value="P:positive regulation of nuclear cell cycle DNA replication"/>
    <property type="evidence" value="ECO:0007669"/>
    <property type="project" value="TreeGrafter"/>
</dbReference>